<keyword evidence="2" id="KW-0472">Membrane</keyword>
<organism evidence="4 5">
    <name type="scientific">Flagellimonas oceani</name>
    <dbReference type="NCBI Taxonomy" id="2698672"/>
    <lineage>
        <taxon>Bacteria</taxon>
        <taxon>Pseudomonadati</taxon>
        <taxon>Bacteroidota</taxon>
        <taxon>Flavobacteriia</taxon>
        <taxon>Flavobacteriales</taxon>
        <taxon>Flavobacteriaceae</taxon>
        <taxon>Flagellimonas</taxon>
    </lineage>
</organism>
<evidence type="ECO:0000256" key="2">
    <source>
        <dbReference type="SAM" id="Phobius"/>
    </source>
</evidence>
<evidence type="ECO:0000313" key="4">
    <source>
        <dbReference type="EMBL" id="QII43502.1"/>
    </source>
</evidence>
<dbReference type="PANTHER" id="PTHR37461">
    <property type="entry name" value="ANTI-SIGMA-K FACTOR RSKA"/>
    <property type="match status" value="1"/>
</dbReference>
<evidence type="ECO:0000313" key="5">
    <source>
        <dbReference type="Proteomes" id="UP000502928"/>
    </source>
</evidence>
<dbReference type="RefSeq" id="WP_166247172.1">
    <property type="nucleotide sequence ID" value="NZ_CP049616.1"/>
</dbReference>
<dbReference type="Pfam" id="PF10099">
    <property type="entry name" value="RskA_C"/>
    <property type="match status" value="1"/>
</dbReference>
<reference evidence="4 5" key="1">
    <citation type="submission" date="2020-02" db="EMBL/GenBank/DDBJ databases">
        <title>Complete genome of Muricauda sp. 501str8.</title>
        <authorList>
            <person name="Dong B."/>
            <person name="Zhu S."/>
            <person name="Yang J."/>
            <person name="Chen J."/>
        </authorList>
    </citation>
    <scope>NUCLEOTIDE SEQUENCE [LARGE SCALE GENOMIC DNA]</scope>
    <source>
        <strain evidence="4 5">501str8</strain>
    </source>
</reference>
<protein>
    <submittedName>
        <fullName evidence="4">Anti-sigma factor</fullName>
    </submittedName>
</protein>
<dbReference type="InterPro" id="IPR018764">
    <property type="entry name" value="RskA_C"/>
</dbReference>
<evidence type="ECO:0000256" key="1">
    <source>
        <dbReference type="SAM" id="Coils"/>
    </source>
</evidence>
<keyword evidence="1" id="KW-0175">Coiled coil</keyword>
<keyword evidence="2" id="KW-1133">Transmembrane helix</keyword>
<dbReference type="GO" id="GO:0006417">
    <property type="term" value="P:regulation of translation"/>
    <property type="evidence" value="ECO:0007669"/>
    <property type="project" value="TreeGrafter"/>
</dbReference>
<accession>A0A6G7IZ77</accession>
<keyword evidence="2" id="KW-0812">Transmembrane</keyword>
<sequence>MMEKKKILEEGLLELYLTGELSEELTTAVEEALEQDKSLKEHFDALEADFERMGMEQAITPPDAVKIRLKNTIGKTPTTRNWVPLSIAAGFALIFGLSTFWLYVQWQNAESNLNTLQLQTSRLQQQVDELESEFRLTSNRLENINNPNVIPLVLYGNQKAPNGKAVAYINHKSQLVFVNPKGLPQLPDDKTYQMWSDVNGEMINMGLVPTDKELVSLKYIENAESLNLTIEPASGSEHPNVEQLVSFVTL</sequence>
<feature type="transmembrane region" description="Helical" evidence="2">
    <location>
        <begin position="82"/>
        <end position="104"/>
    </location>
</feature>
<dbReference type="KEGG" id="mut:GVT53_01960"/>
<gene>
    <name evidence="4" type="ORF">GVT53_01960</name>
</gene>
<dbReference type="GO" id="GO:0005886">
    <property type="term" value="C:plasma membrane"/>
    <property type="evidence" value="ECO:0007669"/>
    <property type="project" value="InterPro"/>
</dbReference>
<dbReference type="PANTHER" id="PTHR37461:SF1">
    <property type="entry name" value="ANTI-SIGMA-K FACTOR RSKA"/>
    <property type="match status" value="1"/>
</dbReference>
<dbReference type="AlphaFoldDB" id="A0A6G7IZ77"/>
<keyword evidence="5" id="KW-1185">Reference proteome</keyword>
<dbReference type="EMBL" id="CP049616">
    <property type="protein sequence ID" value="QII43502.1"/>
    <property type="molecule type" value="Genomic_DNA"/>
</dbReference>
<feature type="domain" description="Anti-sigma K factor RskA C-terminal" evidence="3">
    <location>
        <begin position="88"/>
        <end position="240"/>
    </location>
</feature>
<dbReference type="GO" id="GO:0016989">
    <property type="term" value="F:sigma factor antagonist activity"/>
    <property type="evidence" value="ECO:0007669"/>
    <property type="project" value="TreeGrafter"/>
</dbReference>
<dbReference type="InterPro" id="IPR051474">
    <property type="entry name" value="Anti-sigma-K/W_factor"/>
</dbReference>
<proteinExistence type="predicted"/>
<name>A0A6G7IZ77_9FLAO</name>
<feature type="coiled-coil region" evidence="1">
    <location>
        <begin position="106"/>
        <end position="140"/>
    </location>
</feature>
<evidence type="ECO:0000259" key="3">
    <source>
        <dbReference type="Pfam" id="PF10099"/>
    </source>
</evidence>
<dbReference type="Proteomes" id="UP000502928">
    <property type="component" value="Chromosome"/>
</dbReference>